<evidence type="ECO:0000313" key="2">
    <source>
        <dbReference type="Proteomes" id="UP000586947"/>
    </source>
</evidence>
<reference evidence="1 2" key="1">
    <citation type="submission" date="2020-08" db="EMBL/GenBank/DDBJ databases">
        <title>Sequencing the genomes of 1000 actinobacteria strains.</title>
        <authorList>
            <person name="Klenk H.-P."/>
        </authorList>
    </citation>
    <scope>NUCLEOTIDE SEQUENCE [LARGE SCALE GENOMIC DNA]</scope>
    <source>
        <strain evidence="1 2">DSM 103125</strain>
    </source>
</reference>
<comment type="caution">
    <text evidence="1">The sequence shown here is derived from an EMBL/GenBank/DDBJ whole genome shotgun (WGS) entry which is preliminary data.</text>
</comment>
<sequence>MTEKGSGSAEQRLYDAVAHWNPDTGYGLADTIHAACQALIDGLDSPTLRELAGASVHDSSWDVGELVTKSLEELEIPYPGTVPPGFALAPGGGVTRRPGVDFLRLEVSPVPGGAGGGFQVQVWVNGTEMTSAGAGLGMDPYDVLVPTNRLVAVSRPCTVAIARCDCGVYGCGSTDVTIARDGDLVHWDWSLEVPMMRGVSFVAAEYDVEVARVAADHSWETFERAAGRRVLTDVDRDWLLTYGLRPSWVANDYRDQELFRVALQIGGDYQVFVDTPWRGRSPDELAGEVCATLALPPSAWHATWRAIIPTLTKPPKIAGPSWRPARF</sequence>
<organism evidence="1 2">
    <name type="scientific">Micromonospora parathelypteridis</name>
    <dbReference type="NCBI Taxonomy" id="1839617"/>
    <lineage>
        <taxon>Bacteria</taxon>
        <taxon>Bacillati</taxon>
        <taxon>Actinomycetota</taxon>
        <taxon>Actinomycetes</taxon>
        <taxon>Micromonosporales</taxon>
        <taxon>Micromonosporaceae</taxon>
        <taxon>Micromonospora</taxon>
    </lineage>
</organism>
<dbReference type="Proteomes" id="UP000586947">
    <property type="component" value="Unassembled WGS sequence"/>
</dbReference>
<dbReference type="AlphaFoldDB" id="A0A840VVN5"/>
<protein>
    <submittedName>
        <fullName evidence="1">Uncharacterized protein</fullName>
    </submittedName>
</protein>
<accession>A0A840VVN5</accession>
<proteinExistence type="predicted"/>
<evidence type="ECO:0000313" key="1">
    <source>
        <dbReference type="EMBL" id="MBB5476259.1"/>
    </source>
</evidence>
<keyword evidence="2" id="KW-1185">Reference proteome</keyword>
<dbReference type="EMBL" id="JACHDP010000001">
    <property type="protein sequence ID" value="MBB5476259.1"/>
    <property type="molecule type" value="Genomic_DNA"/>
</dbReference>
<gene>
    <name evidence="1" type="ORF">HNR20_000764</name>
</gene>
<name>A0A840VVN5_9ACTN</name>